<dbReference type="OrthoDB" id="9378527at2759"/>
<dbReference type="InterPro" id="IPR001084">
    <property type="entry name" value="MAP_tubulin-bd_rpt"/>
</dbReference>
<evidence type="ECO:0000313" key="9">
    <source>
        <dbReference type="Proteomes" id="UP000053766"/>
    </source>
</evidence>
<dbReference type="GO" id="GO:0008017">
    <property type="term" value="F:microtubule binding"/>
    <property type="evidence" value="ECO:0007669"/>
    <property type="project" value="InterPro"/>
</dbReference>
<organism evidence="8 9">
    <name type="scientific">Dictyocaulus viviparus</name>
    <name type="common">Bovine lungworm</name>
    <dbReference type="NCBI Taxonomy" id="29172"/>
    <lineage>
        <taxon>Eukaryota</taxon>
        <taxon>Metazoa</taxon>
        <taxon>Ecdysozoa</taxon>
        <taxon>Nematoda</taxon>
        <taxon>Chromadorea</taxon>
        <taxon>Rhabditida</taxon>
        <taxon>Rhabditina</taxon>
        <taxon>Rhabditomorpha</taxon>
        <taxon>Strongyloidea</taxon>
        <taxon>Metastrongylidae</taxon>
        <taxon>Dictyocaulus</taxon>
    </lineage>
</organism>
<dbReference type="GO" id="GO:0005874">
    <property type="term" value="C:microtubule"/>
    <property type="evidence" value="ECO:0007669"/>
    <property type="project" value="UniProtKB-KW"/>
</dbReference>
<keyword evidence="9" id="KW-1185">Reference proteome</keyword>
<evidence type="ECO:0000256" key="1">
    <source>
        <dbReference type="ARBA" id="ARBA00004245"/>
    </source>
</evidence>
<feature type="compositionally biased region" description="Basic and acidic residues" evidence="7">
    <location>
        <begin position="105"/>
        <end position="152"/>
    </location>
</feature>
<dbReference type="Pfam" id="PF00418">
    <property type="entry name" value="Tubulin-binding"/>
    <property type="match status" value="1"/>
</dbReference>
<dbReference type="PANTHER" id="PTHR11501">
    <property type="entry name" value="MICROTUBULE-ASSOCIATED PROTEIN"/>
    <property type="match status" value="1"/>
</dbReference>
<comment type="subcellular location">
    <subcellularLocation>
        <location evidence="1 6">Cytoplasm</location>
        <location evidence="1 6">Cytoskeleton</location>
    </subcellularLocation>
</comment>
<feature type="region of interest" description="Disordered" evidence="7">
    <location>
        <begin position="208"/>
        <end position="229"/>
    </location>
</feature>
<proteinExistence type="predicted"/>
<evidence type="ECO:0000256" key="4">
    <source>
        <dbReference type="ARBA" id="ARBA00022737"/>
    </source>
</evidence>
<evidence type="ECO:0000256" key="7">
    <source>
        <dbReference type="SAM" id="MobiDB-lite"/>
    </source>
</evidence>
<sequence>MALFFQERFHIEQEINADKQTVDEQEALTPPQVETVVKESAVDACSEQPSAVDIQYSSGEVVKINELLEPVVAEQSPTMDSLLIGHEDEMTTMLDFEKNFTNNKDGGDDHEAHDYGMDGDEVRKSECTEDSRSLNEQLNKEDRSMEQNEDSLKNTPIRAQSRLMQPPKRIIYSSAMSKPIAASSASEQRTIRPPASRVMTRAAAKESVLKKMTSRTQSQPRPTIENTKTVSQPVTPKIYRKVVTVSSKIGSFTDHKPQGGNVRIFSENRTYNVPSKIGSLHNVTHTPGGGKVQIENRKLDFKEKAAPRIDAKSDYVPPMPEKKIFDERIRYVSTNRRSNCGSLGNMSNESRSASRTTIDVLDL</sequence>
<reference evidence="8 9" key="1">
    <citation type="submission" date="2013-11" db="EMBL/GenBank/DDBJ databases">
        <title>Draft genome of the bovine lungworm Dictyocaulus viviparus.</title>
        <authorList>
            <person name="Mitreva M."/>
        </authorList>
    </citation>
    <scope>NUCLEOTIDE SEQUENCE [LARGE SCALE GENOMIC DNA]</scope>
    <source>
        <strain evidence="8 9">HannoverDv2000</strain>
    </source>
</reference>
<dbReference type="STRING" id="29172.A0A0D8XH82"/>
<evidence type="ECO:0000256" key="5">
    <source>
        <dbReference type="ARBA" id="ARBA00023212"/>
    </source>
</evidence>
<dbReference type="PANTHER" id="PTHR11501:SF18">
    <property type="entry name" value="MICROTUBULE-ASSOCIATED PROTEIN"/>
    <property type="match status" value="1"/>
</dbReference>
<gene>
    <name evidence="8" type="ORF">DICVIV_10908</name>
</gene>
<feature type="region of interest" description="Disordered" evidence="7">
    <location>
        <begin position="99"/>
        <end position="156"/>
    </location>
</feature>
<dbReference type="PROSITE" id="PS51491">
    <property type="entry name" value="TAU_MAP_2"/>
    <property type="match status" value="1"/>
</dbReference>
<keyword evidence="6" id="KW-0493">Microtubule</keyword>
<dbReference type="InterPro" id="IPR027324">
    <property type="entry name" value="MAP2/MAP4/Tau"/>
</dbReference>
<evidence type="ECO:0000256" key="6">
    <source>
        <dbReference type="RuleBase" id="RU000686"/>
    </source>
</evidence>
<dbReference type="GO" id="GO:0043005">
    <property type="term" value="C:neuron projection"/>
    <property type="evidence" value="ECO:0007669"/>
    <property type="project" value="TreeGrafter"/>
</dbReference>
<dbReference type="AlphaFoldDB" id="A0A0D8XH82"/>
<keyword evidence="5 6" id="KW-0206">Cytoskeleton</keyword>
<dbReference type="EMBL" id="KN716594">
    <property type="protein sequence ID" value="KJH43087.1"/>
    <property type="molecule type" value="Genomic_DNA"/>
</dbReference>
<reference evidence="9" key="2">
    <citation type="journal article" date="2016" name="Sci. Rep.">
        <title>Dictyocaulus viviparus genome, variome and transcriptome elucidate lungworm biology and support future intervention.</title>
        <authorList>
            <person name="McNulty S.N."/>
            <person name="Strube C."/>
            <person name="Rosa B.A."/>
            <person name="Martin J.C."/>
            <person name="Tyagi R."/>
            <person name="Choi Y.J."/>
            <person name="Wang Q."/>
            <person name="Hallsworth Pepin K."/>
            <person name="Zhang X."/>
            <person name="Ozersky P."/>
            <person name="Wilson R.K."/>
            <person name="Sternberg P.W."/>
            <person name="Gasser R.B."/>
            <person name="Mitreva M."/>
        </authorList>
    </citation>
    <scope>NUCLEOTIDE SEQUENCE [LARGE SCALE GENOMIC DNA]</scope>
    <source>
        <strain evidence="9">HannoverDv2000</strain>
    </source>
</reference>
<dbReference type="GO" id="GO:0000226">
    <property type="term" value="P:microtubule cytoskeleton organization"/>
    <property type="evidence" value="ECO:0007669"/>
    <property type="project" value="TreeGrafter"/>
</dbReference>
<feature type="compositionally biased region" description="Polar residues" evidence="7">
    <location>
        <begin position="214"/>
        <end position="229"/>
    </location>
</feature>
<keyword evidence="3" id="KW-0597">Phosphoprotein</keyword>
<name>A0A0D8XH82_DICVI</name>
<keyword evidence="4" id="KW-0677">Repeat</keyword>
<protein>
    <recommendedName>
        <fullName evidence="6">Microtubule-associated protein</fullName>
    </recommendedName>
</protein>
<accession>A0A0D8XH82</accession>
<dbReference type="PROSITE" id="PS00229">
    <property type="entry name" value="TAU_MAP_1"/>
    <property type="match status" value="1"/>
</dbReference>
<evidence type="ECO:0000256" key="3">
    <source>
        <dbReference type="ARBA" id="ARBA00022553"/>
    </source>
</evidence>
<dbReference type="GO" id="GO:0031175">
    <property type="term" value="P:neuron projection development"/>
    <property type="evidence" value="ECO:0007669"/>
    <property type="project" value="TreeGrafter"/>
</dbReference>
<dbReference type="Proteomes" id="UP000053766">
    <property type="component" value="Unassembled WGS sequence"/>
</dbReference>
<keyword evidence="2 6" id="KW-0963">Cytoplasm</keyword>
<evidence type="ECO:0000313" key="8">
    <source>
        <dbReference type="EMBL" id="KJH43087.1"/>
    </source>
</evidence>
<evidence type="ECO:0000256" key="2">
    <source>
        <dbReference type="ARBA" id="ARBA00022490"/>
    </source>
</evidence>